<sequence length="73" mass="8090">MRDKRQKFVQLAEARVGKALKDLQLIGNLSNKAAYDFSDADVKKIFGALQKALDNAKGRFTRDGDSSGGEFRL</sequence>
<dbReference type="Proteomes" id="UP000046373">
    <property type="component" value="Unassembled WGS sequence"/>
</dbReference>
<organism evidence="1 2">
    <name type="scientific">Mesorhizobium plurifarium</name>
    <dbReference type="NCBI Taxonomy" id="69974"/>
    <lineage>
        <taxon>Bacteria</taxon>
        <taxon>Pseudomonadati</taxon>
        <taxon>Pseudomonadota</taxon>
        <taxon>Alphaproteobacteria</taxon>
        <taxon>Hyphomicrobiales</taxon>
        <taxon>Phyllobacteriaceae</taxon>
        <taxon>Mesorhizobium</taxon>
    </lineage>
</organism>
<gene>
    <name evidence="1" type="ORF">MPLDJ20_230106</name>
</gene>
<evidence type="ECO:0000313" key="1">
    <source>
        <dbReference type="EMBL" id="CDX38527.1"/>
    </source>
</evidence>
<reference evidence="1 2" key="1">
    <citation type="submission" date="2014-08" db="EMBL/GenBank/DDBJ databases">
        <authorList>
            <person name="Moulin Lionel"/>
        </authorList>
    </citation>
    <scope>NUCLEOTIDE SEQUENCE [LARGE SCALE GENOMIC DNA]</scope>
</reference>
<name>A0A090F3S1_MESPL</name>
<evidence type="ECO:0000313" key="2">
    <source>
        <dbReference type="Proteomes" id="UP000046373"/>
    </source>
</evidence>
<protein>
    <submittedName>
        <fullName evidence="1">Uncharacterized protein</fullName>
    </submittedName>
</protein>
<dbReference type="AlphaFoldDB" id="A0A090F3S1"/>
<dbReference type="GeneID" id="31891318"/>
<dbReference type="EMBL" id="CCNB01000016">
    <property type="protein sequence ID" value="CDX38527.1"/>
    <property type="molecule type" value="Genomic_DNA"/>
</dbReference>
<accession>A0A090F3S1</accession>
<proteinExistence type="predicted"/>